<organism evidence="1 2">
    <name type="scientific">Coemansia aciculifera</name>
    <dbReference type="NCBI Taxonomy" id="417176"/>
    <lineage>
        <taxon>Eukaryota</taxon>
        <taxon>Fungi</taxon>
        <taxon>Fungi incertae sedis</taxon>
        <taxon>Zoopagomycota</taxon>
        <taxon>Kickxellomycotina</taxon>
        <taxon>Kickxellomycetes</taxon>
        <taxon>Kickxellales</taxon>
        <taxon>Kickxellaceae</taxon>
        <taxon>Coemansia</taxon>
    </lineage>
</organism>
<name>A0ACC1LWT5_9FUNG</name>
<protein>
    <submittedName>
        <fullName evidence="1">Uncharacterized protein</fullName>
    </submittedName>
</protein>
<dbReference type="EMBL" id="JANBVB010001965">
    <property type="protein sequence ID" value="KAJ2888894.1"/>
    <property type="molecule type" value="Genomic_DNA"/>
</dbReference>
<reference evidence="1" key="1">
    <citation type="submission" date="2022-07" db="EMBL/GenBank/DDBJ databases">
        <title>Phylogenomic reconstructions and comparative analyses of Kickxellomycotina fungi.</title>
        <authorList>
            <person name="Reynolds N.K."/>
            <person name="Stajich J.E."/>
            <person name="Barry K."/>
            <person name="Grigoriev I.V."/>
            <person name="Crous P."/>
            <person name="Smith M.E."/>
        </authorList>
    </citation>
    <scope>NUCLEOTIDE SEQUENCE</scope>
    <source>
        <strain evidence="1">CBS 190363</strain>
    </source>
</reference>
<proteinExistence type="predicted"/>
<dbReference type="Proteomes" id="UP001139981">
    <property type="component" value="Unassembled WGS sequence"/>
</dbReference>
<accession>A0ACC1LWT5</accession>
<comment type="caution">
    <text evidence="1">The sequence shown here is derived from an EMBL/GenBank/DDBJ whole genome shotgun (WGS) entry which is preliminary data.</text>
</comment>
<gene>
    <name evidence="1" type="ORF">IWW38_004866</name>
</gene>
<sequence length="355" mass="37365">MSQGRGWGAKAGAGAASAVQLSGADAPGDYFWPGQQAEAARVMMDRMALLSNGGGGGSGSGDESASYEQSVLALVDSEHDEVYSPATSSDSSSHHHNNRHGVPPRSGAIGSQRTAAAPVATTASQQCQSSAPTTAPVSPSIHGVYQPYNISTAAKQHPLGPWSATDASPSSSCSMDNAASNSYNGGWDSLLTNSSYAAATTNLNQPQQQPSAAMDAWQQYQMEQQRKFALQQQLDQQQKIQMHLQQQLFVRQQQSLQQQWNFGQQQQQQMRAPAASDIYAAYNSMSPRMAAVGQPPGQSNMSMSYPWAMATGFSAGTGPSANGSSSVAAAAALSSNSSSASKMQSLQHQPYEWCS</sequence>
<evidence type="ECO:0000313" key="2">
    <source>
        <dbReference type="Proteomes" id="UP001139981"/>
    </source>
</evidence>
<evidence type="ECO:0000313" key="1">
    <source>
        <dbReference type="EMBL" id="KAJ2888894.1"/>
    </source>
</evidence>
<keyword evidence="2" id="KW-1185">Reference proteome</keyword>